<evidence type="ECO:0000313" key="1">
    <source>
        <dbReference type="EMBL" id="OKS84850.1"/>
    </source>
</evidence>
<comment type="caution">
    <text evidence="1">The sequence shown here is derived from an EMBL/GenBank/DDBJ whole genome shotgun (WGS) entry which is preliminary data.</text>
</comment>
<reference evidence="1 2" key="1">
    <citation type="submission" date="2016-11" db="EMBL/GenBank/DDBJ databases">
        <title>Whole Genome Sequencing of Mucilaginibacter polytrichastri RG4-7(T) isolated from the moss sample.</title>
        <authorList>
            <person name="Li Y."/>
        </authorList>
    </citation>
    <scope>NUCLEOTIDE SEQUENCE [LARGE SCALE GENOMIC DNA]</scope>
    <source>
        <strain evidence="1 2">RG4-7</strain>
    </source>
</reference>
<gene>
    <name evidence="1" type="ORF">RG47T_0287</name>
</gene>
<dbReference type="RefSeq" id="WP_074487563.1">
    <property type="nucleotide sequence ID" value="NZ_FPAM01000001.1"/>
</dbReference>
<proteinExistence type="predicted"/>
<sequence length="686" mass="75392">MSLIASIYNDTTTAPGLAGYVYVTGTIYIKITDENGRPTNGNGIIVTVQRNADGQITNEDYVVPGQNLPIYSGTINRSQNGQVFNSVSYTVVSASPAAAAPPATTCNVVINSVSIIQKESSPGAQNGQITINAYSSYVLLYSLDNINFQSSPTFSNLAGGAYNAYIKDTNGCAASYAFDIGTTQNLLVNDPSVNLGGGNISRWSAAFNPVVFTYQRKDFAVTNIFNSSISSGTQFIVNADTSSIKAGDSVYINAGAYLGVYTVDVPLTNGFVIKNPFMAGSNTIGYINCNTLRSYYKVTTQINFQDQNGATKTIISTNRPDKTGFIRADFSSFLQSLLQPVDNSDYTQVNYRDTSLSASYQLAYRESWTDAAKNEQSSAWVSIGNPFYITYSAKQLGDQHGGNMAAYVPFKTVINPNQLAKWVTDFAEPAYSTGYPFDIGFIYSEDLIGLDLYYEMVMLDANRQPLSGTPGNVLLLNDDSSYLLGQDNSRFIINSYGATQNLTPNQLGLNRLMINAGFPREAYYFNLTLKYKDAGNNPHAVTQTQTVRIDNTVDDQSVYLRWIGLSGAWNYYRFVYNQEVTLDVQNAVIIKNFVSDWENQQGIEEVISKSAGQKMKVMAEDLSVADIKGLQAVKYSPKVQMLINSNPIKWQTVVLNTATFTEYETRYGQYAFSVTFNLPSINIQTQ</sequence>
<evidence type="ECO:0000313" key="2">
    <source>
        <dbReference type="Proteomes" id="UP000186720"/>
    </source>
</evidence>
<accession>A0A1Q5ZSV1</accession>
<keyword evidence="2" id="KW-1185">Reference proteome</keyword>
<dbReference type="Proteomes" id="UP000186720">
    <property type="component" value="Unassembled WGS sequence"/>
</dbReference>
<protein>
    <submittedName>
        <fullName evidence="1">Uncharacterized protein</fullName>
    </submittedName>
</protein>
<dbReference type="AlphaFoldDB" id="A0A1Q5ZSV1"/>
<dbReference type="EMBL" id="MPPL01000001">
    <property type="protein sequence ID" value="OKS84850.1"/>
    <property type="molecule type" value="Genomic_DNA"/>
</dbReference>
<dbReference type="STRING" id="1302689.RG47T_0287"/>
<name>A0A1Q5ZSV1_9SPHI</name>
<organism evidence="1 2">
    <name type="scientific">Mucilaginibacter polytrichastri</name>
    <dbReference type="NCBI Taxonomy" id="1302689"/>
    <lineage>
        <taxon>Bacteria</taxon>
        <taxon>Pseudomonadati</taxon>
        <taxon>Bacteroidota</taxon>
        <taxon>Sphingobacteriia</taxon>
        <taxon>Sphingobacteriales</taxon>
        <taxon>Sphingobacteriaceae</taxon>
        <taxon>Mucilaginibacter</taxon>
    </lineage>
</organism>
<dbReference type="OrthoDB" id="784948at2"/>